<dbReference type="OrthoDB" id="448399at2759"/>
<dbReference type="Pfam" id="PF00076">
    <property type="entry name" value="RRM_1"/>
    <property type="match status" value="1"/>
</dbReference>
<dbReference type="Gene3D" id="3.30.70.330">
    <property type="match status" value="1"/>
</dbReference>
<organism evidence="3 4">
    <name type="scientific">Sarcoptes scabiei</name>
    <name type="common">Itch mite</name>
    <name type="synonym">Acarus scabiei</name>
    <dbReference type="NCBI Taxonomy" id="52283"/>
    <lineage>
        <taxon>Eukaryota</taxon>
        <taxon>Metazoa</taxon>
        <taxon>Ecdysozoa</taxon>
        <taxon>Arthropoda</taxon>
        <taxon>Chelicerata</taxon>
        <taxon>Arachnida</taxon>
        <taxon>Acari</taxon>
        <taxon>Acariformes</taxon>
        <taxon>Sarcoptiformes</taxon>
        <taxon>Astigmata</taxon>
        <taxon>Psoroptidia</taxon>
        <taxon>Sarcoptoidea</taxon>
        <taxon>Sarcoptidae</taxon>
        <taxon>Sarcoptinae</taxon>
        <taxon>Sarcoptes</taxon>
    </lineage>
</organism>
<dbReference type="InterPro" id="IPR045164">
    <property type="entry name" value="RBM41/RNPC3"/>
</dbReference>
<dbReference type="GO" id="GO:0097157">
    <property type="term" value="F:pre-mRNA intronic binding"/>
    <property type="evidence" value="ECO:0007669"/>
    <property type="project" value="TreeGrafter"/>
</dbReference>
<dbReference type="SMART" id="SM00360">
    <property type="entry name" value="RRM"/>
    <property type="match status" value="1"/>
</dbReference>
<dbReference type="PROSITE" id="PS50102">
    <property type="entry name" value="RRM"/>
    <property type="match status" value="1"/>
</dbReference>
<dbReference type="GO" id="GO:0000398">
    <property type="term" value="P:mRNA splicing, via spliceosome"/>
    <property type="evidence" value="ECO:0007669"/>
    <property type="project" value="TreeGrafter"/>
</dbReference>
<comment type="caution">
    <text evidence="3">The sequence shown here is derived from an EMBL/GenBank/DDBJ whole genome shotgun (WGS) entry which is preliminary data.</text>
</comment>
<dbReference type="PANTHER" id="PTHR16105:SF0">
    <property type="entry name" value="RNA-BINDING REGION-CONTAINING PROTEIN 3"/>
    <property type="match status" value="1"/>
</dbReference>
<dbReference type="GO" id="GO:0030626">
    <property type="term" value="F:U12 snRNA binding"/>
    <property type="evidence" value="ECO:0007669"/>
    <property type="project" value="TreeGrafter"/>
</dbReference>
<dbReference type="InterPro" id="IPR012677">
    <property type="entry name" value="Nucleotide-bd_a/b_plait_sf"/>
</dbReference>
<evidence type="ECO:0000256" key="1">
    <source>
        <dbReference type="ARBA" id="ARBA00022884"/>
    </source>
</evidence>
<dbReference type="EMBL" id="JXLN01017761">
    <property type="protein sequence ID" value="KPM11730.1"/>
    <property type="molecule type" value="Genomic_DNA"/>
</dbReference>
<name>A0A132AMI6_SARSC</name>
<keyword evidence="1 2" id="KW-0694">RNA-binding</keyword>
<protein>
    <submittedName>
        <fullName evidence="3">RNA-binding protein 40-like protein</fullName>
    </submittedName>
</protein>
<proteinExistence type="predicted"/>
<dbReference type="PANTHER" id="PTHR16105">
    <property type="entry name" value="RNA-BINDING REGION-CONTAINING PROTEIN 3"/>
    <property type="match status" value="1"/>
</dbReference>
<sequence>MDLALKISNFTPKFSYQNRNEMLYGLGASTVHNYPFHSIVYFPDHLHCHTALRLLHQRILNRKRLKVVYVREQEIDTLPVHQLCDSSLKRKIQQDQYAAFRKRFDELNSSERIKKNLSKILSANLLFDFPAIDESILNRINHYLWTDYDFYHHVLLLMIHFGFDPPFDPKPMNSNSPVINEEDWCDMEIETECHDLNLDLATQFQLKKRKRKHKKLKIGPASQGFDTKTKERSDDISSVNIDSIFDSEKTLKSKSLKISILTKSNTITETAQTSQIESDTKTDGFGMLQPIQESESVAHKTPNIRDNSFDIFLLSKQNLIPIEKIKQNQVSQNDWHKYSVFKNYLIGDESHRLYVKNINKTIKLEDLYYLFANFVDLDNDNHLNNFGIVYMEKGRMRGQAFVTYPEKSQAKAALIATNGYQFVPNKPIVVAFGRSCQ</sequence>
<evidence type="ECO:0000256" key="2">
    <source>
        <dbReference type="PROSITE-ProRule" id="PRU00176"/>
    </source>
</evidence>
<gene>
    <name evidence="3" type="ORF">QR98_0103050</name>
</gene>
<dbReference type="AlphaFoldDB" id="A0A132AMI6"/>
<dbReference type="SUPFAM" id="SSF54928">
    <property type="entry name" value="RNA-binding domain, RBD"/>
    <property type="match status" value="1"/>
</dbReference>
<accession>A0A132AMI6</accession>
<dbReference type="Proteomes" id="UP000616769">
    <property type="component" value="Unassembled WGS sequence"/>
</dbReference>
<reference evidence="3 4" key="1">
    <citation type="journal article" date="2015" name="Parasit. Vectors">
        <title>Draft genome of the scabies mite.</title>
        <authorList>
            <person name="Rider S.D.Jr."/>
            <person name="Morgan M.S."/>
            <person name="Arlian L.G."/>
        </authorList>
    </citation>
    <scope>NUCLEOTIDE SEQUENCE [LARGE SCALE GENOMIC DNA]</scope>
    <source>
        <strain evidence="3">Arlian Lab</strain>
    </source>
</reference>
<dbReference type="InterPro" id="IPR035979">
    <property type="entry name" value="RBD_domain_sf"/>
</dbReference>
<dbReference type="VEuPathDB" id="VectorBase:SSCA001211"/>
<evidence type="ECO:0000313" key="3">
    <source>
        <dbReference type="EMBL" id="KPM11730.1"/>
    </source>
</evidence>
<dbReference type="GO" id="GO:0005689">
    <property type="term" value="C:U12-type spliceosomal complex"/>
    <property type="evidence" value="ECO:0007669"/>
    <property type="project" value="TreeGrafter"/>
</dbReference>
<evidence type="ECO:0000313" key="4">
    <source>
        <dbReference type="Proteomes" id="UP000616769"/>
    </source>
</evidence>
<dbReference type="InterPro" id="IPR000504">
    <property type="entry name" value="RRM_dom"/>
</dbReference>